<accession>A0A4P9C699</accession>
<dbReference type="Pfam" id="PF06605">
    <property type="entry name" value="Prophage_tail"/>
    <property type="match status" value="1"/>
</dbReference>
<dbReference type="Proteomes" id="UP000218387">
    <property type="component" value="Chromosome"/>
</dbReference>
<evidence type="ECO:0000259" key="1">
    <source>
        <dbReference type="Pfam" id="PF06605"/>
    </source>
</evidence>
<reference evidence="2 3" key="1">
    <citation type="submission" date="2018-05" db="EMBL/GenBank/DDBJ databases">
        <title>Genome comparison of Eubacterium sp.</title>
        <authorList>
            <person name="Feng Y."/>
            <person name="Sanchez-Andrea I."/>
            <person name="Stams A.J.M."/>
            <person name="De Vos W.M."/>
        </authorList>
    </citation>
    <scope>NUCLEOTIDE SEQUENCE [LARGE SCALE GENOMIC DNA]</scope>
    <source>
        <strain evidence="2 3">YI</strain>
    </source>
</reference>
<dbReference type="NCBIfam" id="TIGR01665">
    <property type="entry name" value="put_anti_recept"/>
    <property type="match status" value="1"/>
</dbReference>
<feature type="domain" description="Tail spike" evidence="1">
    <location>
        <begin position="94"/>
        <end position="356"/>
    </location>
</feature>
<dbReference type="KEGG" id="emt:CPZ25_005605"/>
<dbReference type="InterPro" id="IPR007119">
    <property type="entry name" value="Phage_tail_spike_N"/>
</dbReference>
<protein>
    <recommendedName>
        <fullName evidence="1">Tail spike domain-containing protein</fullName>
    </recommendedName>
</protein>
<dbReference type="InterPro" id="IPR010572">
    <property type="entry name" value="Tail_dom"/>
</dbReference>
<keyword evidence="3" id="KW-1185">Reference proteome</keyword>
<proteinExistence type="predicted"/>
<sequence length="425" mass="48008">MINVYNSRTELKAAAFTDNGDMVLQPSKCNFIMELNGQCEIEMEHPFDAEGRWRYLQNEAIIGCPTPYSKRQLFRIYDTQKKMDRMVIYARHIFFDLINTILLDVRPTQKNGQEALAIILDKTSFTGHSDITKVNTSYYIVKNVVEAICGEKSNTYISRWGGECLFDNFDVYVNTKIGEDNGVTIAFGKNLLEIEERQSMDTVITRIYPFGFDGITLDPAAAYVDSPKINDYALIYERKVTFEDVKVKKNAGDPDEEGFATLSEAQEELRSRCRALYTGGADRPSFNHKINMACLANTTEYKDFAVLETVNIGDTVHCYHKKIDIAFVSRCISVDWNALTGKYNKIEIGTPVYTFTDDEEETKSRLDELDEKVNGTYDPSAGGGTGGYTGGIVQQVSQYRWEVIDSYPPANEESGVLYLVCDVEA</sequence>
<evidence type="ECO:0000313" key="3">
    <source>
        <dbReference type="Proteomes" id="UP000218387"/>
    </source>
</evidence>
<name>A0A4P9C699_EUBML</name>
<evidence type="ECO:0000313" key="2">
    <source>
        <dbReference type="EMBL" id="QCT70824.1"/>
    </source>
</evidence>
<dbReference type="EMBL" id="CP029487">
    <property type="protein sequence ID" value="QCT70824.1"/>
    <property type="molecule type" value="Genomic_DNA"/>
</dbReference>
<organism evidence="2 3">
    <name type="scientific">Eubacterium maltosivorans</name>
    <dbReference type="NCBI Taxonomy" id="2041044"/>
    <lineage>
        <taxon>Bacteria</taxon>
        <taxon>Bacillati</taxon>
        <taxon>Bacillota</taxon>
        <taxon>Clostridia</taxon>
        <taxon>Eubacteriales</taxon>
        <taxon>Eubacteriaceae</taxon>
        <taxon>Eubacterium</taxon>
    </lineage>
</organism>
<dbReference type="AlphaFoldDB" id="A0A4P9C699"/>
<dbReference type="RefSeq" id="WP_096919594.1">
    <property type="nucleotide sequence ID" value="NZ_CP029487.1"/>
</dbReference>
<gene>
    <name evidence="2" type="ORF">CPZ25_005605</name>
</gene>